<dbReference type="GeneID" id="36590004"/>
<proteinExistence type="predicted"/>
<evidence type="ECO:0000313" key="2">
    <source>
        <dbReference type="EMBL" id="PMD50154.1"/>
    </source>
</evidence>
<accession>A0A2J6SHC1</accession>
<dbReference type="Proteomes" id="UP000235371">
    <property type="component" value="Unassembled WGS sequence"/>
</dbReference>
<feature type="compositionally biased region" description="Low complexity" evidence="1">
    <location>
        <begin position="8"/>
        <end position="35"/>
    </location>
</feature>
<protein>
    <submittedName>
        <fullName evidence="2">Uncharacterized protein</fullName>
    </submittedName>
</protein>
<evidence type="ECO:0000256" key="1">
    <source>
        <dbReference type="SAM" id="MobiDB-lite"/>
    </source>
</evidence>
<feature type="region of interest" description="Disordered" evidence="1">
    <location>
        <begin position="1"/>
        <end position="46"/>
    </location>
</feature>
<organism evidence="2 3">
    <name type="scientific">Hyaloscypha bicolor E</name>
    <dbReference type="NCBI Taxonomy" id="1095630"/>
    <lineage>
        <taxon>Eukaryota</taxon>
        <taxon>Fungi</taxon>
        <taxon>Dikarya</taxon>
        <taxon>Ascomycota</taxon>
        <taxon>Pezizomycotina</taxon>
        <taxon>Leotiomycetes</taxon>
        <taxon>Helotiales</taxon>
        <taxon>Hyaloscyphaceae</taxon>
        <taxon>Hyaloscypha</taxon>
        <taxon>Hyaloscypha bicolor</taxon>
    </lineage>
</organism>
<gene>
    <name evidence="2" type="ORF">K444DRAFT_621524</name>
</gene>
<evidence type="ECO:0000313" key="3">
    <source>
        <dbReference type="Proteomes" id="UP000235371"/>
    </source>
</evidence>
<dbReference type="InParanoid" id="A0A2J6SHC1"/>
<name>A0A2J6SHC1_9HELO</name>
<dbReference type="RefSeq" id="XP_024727058.1">
    <property type="nucleotide sequence ID" value="XM_024881927.1"/>
</dbReference>
<keyword evidence="3" id="KW-1185">Reference proteome</keyword>
<dbReference type="EMBL" id="KZ613913">
    <property type="protein sequence ID" value="PMD50154.1"/>
    <property type="molecule type" value="Genomic_DNA"/>
</dbReference>
<dbReference type="AlphaFoldDB" id="A0A2J6SHC1"/>
<reference evidence="2 3" key="1">
    <citation type="submission" date="2016-04" db="EMBL/GenBank/DDBJ databases">
        <title>A degradative enzymes factory behind the ericoid mycorrhizal symbiosis.</title>
        <authorList>
            <consortium name="DOE Joint Genome Institute"/>
            <person name="Martino E."/>
            <person name="Morin E."/>
            <person name="Grelet G."/>
            <person name="Kuo A."/>
            <person name="Kohler A."/>
            <person name="Daghino S."/>
            <person name="Barry K."/>
            <person name="Choi C."/>
            <person name="Cichocki N."/>
            <person name="Clum A."/>
            <person name="Copeland A."/>
            <person name="Hainaut M."/>
            <person name="Haridas S."/>
            <person name="Labutti K."/>
            <person name="Lindquist E."/>
            <person name="Lipzen A."/>
            <person name="Khouja H.-R."/>
            <person name="Murat C."/>
            <person name="Ohm R."/>
            <person name="Olson A."/>
            <person name="Spatafora J."/>
            <person name="Veneault-Fourrey C."/>
            <person name="Henrissat B."/>
            <person name="Grigoriev I."/>
            <person name="Martin F."/>
            <person name="Perotto S."/>
        </authorList>
    </citation>
    <scope>NUCLEOTIDE SEQUENCE [LARGE SCALE GENOMIC DNA]</scope>
    <source>
        <strain evidence="2 3">E</strain>
    </source>
</reference>
<sequence>MRSLPNISQTSQPSWTTTVPTTSALASTPPTSNLLPSPPPAQSPALLPEVVRDMKAQEQGVQDERRDVES</sequence>